<sequence>MLVKSGFDGDNAGLGGANKFTLQDVIDRLEVLKQKKLLQASSSENTGGDGHIDFKQRIAKRKQFEEQLKEKRKLKRQAKKQKRKSNVGDNESDGDSQDEDDLMKTMGFANFGGSQ</sequence>
<proteinExistence type="predicted"/>
<dbReference type="EMBL" id="BSXS01010835">
    <property type="protein sequence ID" value="GME99036.1"/>
    <property type="molecule type" value="Genomic_DNA"/>
</dbReference>
<evidence type="ECO:0000313" key="1">
    <source>
        <dbReference type="EMBL" id="GME99036.1"/>
    </source>
</evidence>
<keyword evidence="2" id="KW-1185">Reference proteome</keyword>
<comment type="caution">
    <text evidence="1">The sequence shown here is derived from an EMBL/GenBank/DDBJ whole genome shotgun (WGS) entry which is preliminary data.</text>
</comment>
<dbReference type="Proteomes" id="UP001165064">
    <property type="component" value="Unassembled WGS sequence"/>
</dbReference>
<name>A0ACB5U108_AMBMO</name>
<protein>
    <submittedName>
        <fullName evidence="1">Unnamed protein product</fullName>
    </submittedName>
</protein>
<gene>
    <name evidence="1" type="ORF">Amon02_001060000</name>
</gene>
<organism evidence="1 2">
    <name type="scientific">Ambrosiozyma monospora</name>
    <name type="common">Yeast</name>
    <name type="synonym">Endomycopsis monosporus</name>
    <dbReference type="NCBI Taxonomy" id="43982"/>
    <lineage>
        <taxon>Eukaryota</taxon>
        <taxon>Fungi</taxon>
        <taxon>Dikarya</taxon>
        <taxon>Ascomycota</taxon>
        <taxon>Saccharomycotina</taxon>
        <taxon>Pichiomycetes</taxon>
        <taxon>Pichiales</taxon>
        <taxon>Pichiaceae</taxon>
        <taxon>Ambrosiozyma</taxon>
    </lineage>
</organism>
<evidence type="ECO:0000313" key="2">
    <source>
        <dbReference type="Proteomes" id="UP001165064"/>
    </source>
</evidence>
<reference evidence="1" key="1">
    <citation type="submission" date="2023-04" db="EMBL/GenBank/DDBJ databases">
        <title>Ambrosiozyma monospora NBRC 10751.</title>
        <authorList>
            <person name="Ichikawa N."/>
            <person name="Sato H."/>
            <person name="Tonouchi N."/>
        </authorList>
    </citation>
    <scope>NUCLEOTIDE SEQUENCE</scope>
    <source>
        <strain evidence="1">NBRC 10751</strain>
    </source>
</reference>
<accession>A0ACB5U108</accession>